<reference evidence="8" key="1">
    <citation type="submission" date="2017-02" db="EMBL/GenBank/DDBJ databases">
        <authorList>
            <person name="Varghese N."/>
            <person name="Submissions S."/>
        </authorList>
    </citation>
    <scope>NUCLEOTIDE SEQUENCE [LARGE SCALE GENOMIC DNA]</scope>
    <source>
        <strain evidence="8">ATCC BAA-34</strain>
    </source>
</reference>
<keyword evidence="3" id="KW-0237">DNA synthesis</keyword>
<gene>
    <name evidence="7" type="ORF">SAMN02745119_00656</name>
</gene>
<dbReference type="GO" id="GO:0000166">
    <property type="term" value="F:nucleotide binding"/>
    <property type="evidence" value="ECO:0007669"/>
    <property type="project" value="UniProtKB-KW"/>
</dbReference>
<keyword evidence="4" id="KW-0547">Nucleotide-binding</keyword>
<feature type="domain" description="TSCPD" evidence="6">
    <location>
        <begin position="8"/>
        <end position="100"/>
    </location>
</feature>
<evidence type="ECO:0000256" key="5">
    <source>
        <dbReference type="ARBA" id="ARBA00047754"/>
    </source>
</evidence>
<dbReference type="GO" id="GO:0071897">
    <property type="term" value="P:DNA biosynthetic process"/>
    <property type="evidence" value="ECO:0007669"/>
    <property type="project" value="UniProtKB-KW"/>
</dbReference>
<dbReference type="EC" id="1.17.4.1" evidence="2"/>
<name>A0A1T4KR32_9BACT</name>
<evidence type="ECO:0000313" key="7">
    <source>
        <dbReference type="EMBL" id="SJZ44862.1"/>
    </source>
</evidence>
<proteinExistence type="inferred from homology"/>
<dbReference type="InterPro" id="IPR024434">
    <property type="entry name" value="TSCPD_dom"/>
</dbReference>
<protein>
    <recommendedName>
        <fullName evidence="2">ribonucleoside-diphosphate reductase</fullName>
        <ecNumber evidence="2">1.17.4.1</ecNumber>
    </recommendedName>
</protein>
<comment type="similarity">
    <text evidence="1">Belongs to the ribonucleoside diphosphate reductase class-2 family.</text>
</comment>
<evidence type="ECO:0000313" key="8">
    <source>
        <dbReference type="Proteomes" id="UP000190102"/>
    </source>
</evidence>
<dbReference type="Pfam" id="PF12637">
    <property type="entry name" value="TSCPD"/>
    <property type="match status" value="1"/>
</dbReference>
<evidence type="ECO:0000256" key="2">
    <source>
        <dbReference type="ARBA" id="ARBA00012274"/>
    </source>
</evidence>
<comment type="catalytic activity">
    <reaction evidence="5">
        <text>a 2'-deoxyribonucleoside 5'-diphosphate + [thioredoxin]-disulfide + H2O = a ribonucleoside 5'-diphosphate + [thioredoxin]-dithiol</text>
        <dbReference type="Rhea" id="RHEA:23252"/>
        <dbReference type="Rhea" id="RHEA-COMP:10698"/>
        <dbReference type="Rhea" id="RHEA-COMP:10700"/>
        <dbReference type="ChEBI" id="CHEBI:15377"/>
        <dbReference type="ChEBI" id="CHEBI:29950"/>
        <dbReference type="ChEBI" id="CHEBI:50058"/>
        <dbReference type="ChEBI" id="CHEBI:57930"/>
        <dbReference type="ChEBI" id="CHEBI:73316"/>
        <dbReference type="EC" id="1.17.4.1"/>
    </reaction>
</comment>
<keyword evidence="8" id="KW-1185">Reference proteome</keyword>
<evidence type="ECO:0000256" key="1">
    <source>
        <dbReference type="ARBA" id="ARBA00007405"/>
    </source>
</evidence>
<sequence length="137" mass="14421">MSPKIPRPKAVPGFTIERRSACGKIYTTVTMSPTTAAPMEVFIRFGKAGGCGSAMADGIARLVSYGLRSGLEPTDAFKALTGIGCHLGANTCLNCVAESIGIVLEHMKTGRDLNDLIEEADFAALNQIGQGADHHEI</sequence>
<accession>A0A1T4KR32</accession>
<dbReference type="Proteomes" id="UP000190102">
    <property type="component" value="Unassembled WGS sequence"/>
</dbReference>
<organism evidence="7 8">
    <name type="scientific">Trichlorobacter thiogenes</name>
    <dbReference type="NCBI Taxonomy" id="115783"/>
    <lineage>
        <taxon>Bacteria</taxon>
        <taxon>Pseudomonadati</taxon>
        <taxon>Thermodesulfobacteriota</taxon>
        <taxon>Desulfuromonadia</taxon>
        <taxon>Geobacterales</taxon>
        <taxon>Geobacteraceae</taxon>
        <taxon>Trichlorobacter</taxon>
    </lineage>
</organism>
<dbReference type="GO" id="GO:0004748">
    <property type="term" value="F:ribonucleoside-diphosphate reductase activity, thioredoxin disulfide as acceptor"/>
    <property type="evidence" value="ECO:0007669"/>
    <property type="project" value="UniProtKB-EC"/>
</dbReference>
<dbReference type="OrthoDB" id="5395622at2"/>
<dbReference type="RefSeq" id="WP_078788933.1">
    <property type="nucleotide sequence ID" value="NZ_FUWR01000001.1"/>
</dbReference>
<dbReference type="STRING" id="115783.SAMN02745119_00656"/>
<evidence type="ECO:0000256" key="4">
    <source>
        <dbReference type="ARBA" id="ARBA00022741"/>
    </source>
</evidence>
<evidence type="ECO:0000259" key="6">
    <source>
        <dbReference type="Pfam" id="PF12637"/>
    </source>
</evidence>
<evidence type="ECO:0000256" key="3">
    <source>
        <dbReference type="ARBA" id="ARBA00022634"/>
    </source>
</evidence>
<dbReference type="AlphaFoldDB" id="A0A1T4KR32"/>
<dbReference type="EMBL" id="FUWR01000001">
    <property type="protein sequence ID" value="SJZ44862.1"/>
    <property type="molecule type" value="Genomic_DNA"/>
</dbReference>